<organism evidence="2">
    <name type="scientific">hydrothermal vent metagenome</name>
    <dbReference type="NCBI Taxonomy" id="652676"/>
    <lineage>
        <taxon>unclassified sequences</taxon>
        <taxon>metagenomes</taxon>
        <taxon>ecological metagenomes</taxon>
    </lineage>
</organism>
<dbReference type="CDD" id="cd14503">
    <property type="entry name" value="PTP-bact"/>
    <property type="match status" value="1"/>
</dbReference>
<dbReference type="InterPro" id="IPR055214">
    <property type="entry name" value="PTP-NADK"/>
</dbReference>
<reference evidence="2" key="1">
    <citation type="submission" date="2018-06" db="EMBL/GenBank/DDBJ databases">
        <authorList>
            <person name="Zhirakovskaya E."/>
        </authorList>
    </citation>
    <scope>NUCLEOTIDE SEQUENCE</scope>
</reference>
<proteinExistence type="predicted"/>
<dbReference type="EMBL" id="UOFL01000146">
    <property type="protein sequence ID" value="VAW78269.1"/>
    <property type="molecule type" value="Genomic_DNA"/>
</dbReference>
<evidence type="ECO:0000259" key="1">
    <source>
        <dbReference type="Pfam" id="PF22741"/>
    </source>
</evidence>
<dbReference type="AlphaFoldDB" id="A0A3B0YVJ5"/>
<feature type="domain" description="DSP-PTPase phosphatase fused to NAD+ Kinase" evidence="1">
    <location>
        <begin position="20"/>
        <end position="128"/>
    </location>
</feature>
<dbReference type="Pfam" id="PF22741">
    <property type="entry name" value="PTP-NADK"/>
    <property type="match status" value="1"/>
</dbReference>
<sequence>MTNMNELEFVNYVQINDMIATSGQLNDQQIKFISNQGYTTIINLAPHTAQDTLPEEGKIVASNFMTYINIPVLYEDPQIDQLKMFCAVMSTLAEQKVWIHCAKNTRVAAFVYLFQRYEQKVSHHEALSEMFKKWTPDDTWLEFFEEAETHFFSITRYKRRPQAMVA</sequence>
<accession>A0A3B0YVJ5</accession>
<protein>
    <recommendedName>
        <fullName evidence="1">DSP-PTPase phosphatase fused to NAD+ Kinase domain-containing protein</fullName>
    </recommendedName>
</protein>
<dbReference type="Gene3D" id="3.90.190.10">
    <property type="entry name" value="Protein tyrosine phosphatase superfamily"/>
    <property type="match status" value="1"/>
</dbReference>
<dbReference type="InterPro" id="IPR029021">
    <property type="entry name" value="Prot-tyrosine_phosphatase-like"/>
</dbReference>
<gene>
    <name evidence="2" type="ORF">MNBD_GAMMA12-1186</name>
</gene>
<dbReference type="SUPFAM" id="SSF52799">
    <property type="entry name" value="(Phosphotyrosine protein) phosphatases II"/>
    <property type="match status" value="1"/>
</dbReference>
<name>A0A3B0YVJ5_9ZZZZ</name>
<evidence type="ECO:0000313" key="2">
    <source>
        <dbReference type="EMBL" id="VAW78269.1"/>
    </source>
</evidence>